<dbReference type="PANTHER" id="PTHR43000">
    <property type="entry name" value="DTDP-D-GLUCOSE 4,6-DEHYDRATASE-RELATED"/>
    <property type="match status" value="1"/>
</dbReference>
<name>A0ABW9ZVM3_9BACT</name>
<comment type="caution">
    <text evidence="3">The sequence shown here is derived from an EMBL/GenBank/DDBJ whole genome shotgun (WGS) entry which is preliminary data.</text>
</comment>
<keyword evidence="4" id="KW-1185">Reference proteome</keyword>
<dbReference type="InterPro" id="IPR036291">
    <property type="entry name" value="NAD(P)-bd_dom_sf"/>
</dbReference>
<evidence type="ECO:0000256" key="1">
    <source>
        <dbReference type="ARBA" id="ARBA00007637"/>
    </source>
</evidence>
<dbReference type="CDD" id="cd08946">
    <property type="entry name" value="SDR_e"/>
    <property type="match status" value="1"/>
</dbReference>
<accession>A0ABW9ZVM3</accession>
<dbReference type="EMBL" id="JAACJS010000002">
    <property type="protein sequence ID" value="NCI49100.1"/>
    <property type="molecule type" value="Genomic_DNA"/>
</dbReference>
<proteinExistence type="inferred from homology"/>
<dbReference type="Gene3D" id="3.40.50.720">
    <property type="entry name" value="NAD(P)-binding Rossmann-like Domain"/>
    <property type="match status" value="1"/>
</dbReference>
<dbReference type="RefSeq" id="WP_161817397.1">
    <property type="nucleotide sequence ID" value="NZ_JAACJS010000002.1"/>
</dbReference>
<protein>
    <submittedName>
        <fullName evidence="3">NAD(P)-dependent oxidoreductase</fullName>
    </submittedName>
</protein>
<sequence>MSKILVTGASGFIGKRLLEMLKQHNDNEVVESTIDVSDARAWEALPACDTVIHLAAMTFVPASWENPVSFFQTNAAGTLHACEYCRKQKARLIVTSAYLYGIPSSLPIAEDAPIHPNNPYAFSKKTAEDICGFYNEFYKVPIVIVRPFNIYGYGQKDMFLIPSIIKQLKAGGAIYIKDKTPRRDYIYVDDVVAMMLQLLNKPVSFNIFNIGSGESHSPEDIIGLMQEIAGTDLPVFSEEVVRQNEIPDTIADMSKAKELLNWEPSFTIRKGLEDYLSKENMFAKPQNDR</sequence>
<reference evidence="3 4" key="1">
    <citation type="submission" date="2020-01" db="EMBL/GenBank/DDBJ databases">
        <title>Genome analysis.</title>
        <authorList>
            <person name="Wu S."/>
            <person name="Wang G."/>
        </authorList>
    </citation>
    <scope>NUCLEOTIDE SEQUENCE [LARGE SCALE GENOMIC DNA]</scope>
    <source>
        <strain evidence="3 4">SYL130</strain>
    </source>
</reference>
<evidence type="ECO:0000259" key="2">
    <source>
        <dbReference type="Pfam" id="PF01370"/>
    </source>
</evidence>
<organism evidence="3 4">
    <name type="scientific">Sediminibacterium roseum</name>
    <dbReference type="NCBI Taxonomy" id="1978412"/>
    <lineage>
        <taxon>Bacteria</taxon>
        <taxon>Pseudomonadati</taxon>
        <taxon>Bacteroidota</taxon>
        <taxon>Chitinophagia</taxon>
        <taxon>Chitinophagales</taxon>
        <taxon>Chitinophagaceae</taxon>
        <taxon>Sediminibacterium</taxon>
    </lineage>
</organism>
<evidence type="ECO:0000313" key="4">
    <source>
        <dbReference type="Proteomes" id="UP000753802"/>
    </source>
</evidence>
<dbReference type="Proteomes" id="UP000753802">
    <property type="component" value="Unassembled WGS sequence"/>
</dbReference>
<dbReference type="InterPro" id="IPR001509">
    <property type="entry name" value="Epimerase_deHydtase"/>
</dbReference>
<dbReference type="PRINTS" id="PR01713">
    <property type="entry name" value="NUCEPIMERASE"/>
</dbReference>
<dbReference type="Pfam" id="PF01370">
    <property type="entry name" value="Epimerase"/>
    <property type="match status" value="1"/>
</dbReference>
<evidence type="ECO:0000313" key="3">
    <source>
        <dbReference type="EMBL" id="NCI49100.1"/>
    </source>
</evidence>
<dbReference type="SUPFAM" id="SSF51735">
    <property type="entry name" value="NAD(P)-binding Rossmann-fold domains"/>
    <property type="match status" value="1"/>
</dbReference>
<gene>
    <name evidence="3" type="ORF">GWC95_04145</name>
</gene>
<comment type="similarity">
    <text evidence="1">Belongs to the NAD(P)-dependent epimerase/dehydratase family.</text>
</comment>
<feature type="domain" description="NAD-dependent epimerase/dehydratase" evidence="2">
    <location>
        <begin position="4"/>
        <end position="211"/>
    </location>
</feature>